<accession>A0A5N5D0W8</accession>
<dbReference type="OrthoDB" id="10661468at2759"/>
<dbReference type="Proteomes" id="UP000325902">
    <property type="component" value="Unassembled WGS sequence"/>
</dbReference>
<feature type="compositionally biased region" description="Basic residues" evidence="1">
    <location>
        <begin position="316"/>
        <end position="329"/>
    </location>
</feature>
<feature type="region of interest" description="Disordered" evidence="1">
    <location>
        <begin position="714"/>
        <end position="781"/>
    </location>
</feature>
<keyword evidence="3" id="KW-1185">Reference proteome</keyword>
<dbReference type="EMBL" id="VCHE01000113">
    <property type="protein sequence ID" value="KAB2571034.1"/>
    <property type="molecule type" value="Genomic_DNA"/>
</dbReference>
<organism evidence="2 3">
    <name type="scientific">Lasiodiplodia theobromae</name>
    <dbReference type="NCBI Taxonomy" id="45133"/>
    <lineage>
        <taxon>Eukaryota</taxon>
        <taxon>Fungi</taxon>
        <taxon>Dikarya</taxon>
        <taxon>Ascomycota</taxon>
        <taxon>Pezizomycotina</taxon>
        <taxon>Dothideomycetes</taxon>
        <taxon>Dothideomycetes incertae sedis</taxon>
        <taxon>Botryosphaeriales</taxon>
        <taxon>Botryosphaeriaceae</taxon>
        <taxon>Lasiodiplodia</taxon>
    </lineage>
</organism>
<evidence type="ECO:0000256" key="1">
    <source>
        <dbReference type="SAM" id="MobiDB-lite"/>
    </source>
</evidence>
<dbReference type="AlphaFoldDB" id="A0A5N5D0W8"/>
<protein>
    <submittedName>
        <fullName evidence="2">Uncharacterized protein</fullName>
    </submittedName>
</protein>
<feature type="compositionally biased region" description="Low complexity" evidence="1">
    <location>
        <begin position="362"/>
        <end position="373"/>
    </location>
</feature>
<feature type="compositionally biased region" description="Polar residues" evidence="1">
    <location>
        <begin position="758"/>
        <end position="768"/>
    </location>
</feature>
<gene>
    <name evidence="2" type="ORF">DBV05_g10286</name>
</gene>
<feature type="region of interest" description="Disordered" evidence="1">
    <location>
        <begin position="408"/>
        <end position="452"/>
    </location>
</feature>
<evidence type="ECO:0000313" key="3">
    <source>
        <dbReference type="Proteomes" id="UP000325902"/>
    </source>
</evidence>
<feature type="region of interest" description="Disordered" evidence="1">
    <location>
        <begin position="314"/>
        <end position="374"/>
    </location>
</feature>
<proteinExistence type="predicted"/>
<comment type="caution">
    <text evidence="2">The sequence shown here is derived from an EMBL/GenBank/DDBJ whole genome shotgun (WGS) entry which is preliminary data.</text>
</comment>
<reference evidence="2 3" key="1">
    <citation type="journal article" date="2019" name="Sci. Rep.">
        <title>A multi-omics analysis of the grapevine pathogen Lasiodiplodia theobromae reveals that temperature affects the expression of virulence- and pathogenicity-related genes.</title>
        <authorList>
            <person name="Felix C."/>
            <person name="Meneses R."/>
            <person name="Goncalves M.F.M."/>
            <person name="Tilleman L."/>
            <person name="Duarte A.S."/>
            <person name="Jorrin-Novo J.V."/>
            <person name="Van de Peer Y."/>
            <person name="Deforce D."/>
            <person name="Van Nieuwerburgh F."/>
            <person name="Esteves A.C."/>
            <person name="Alves A."/>
        </authorList>
    </citation>
    <scope>NUCLEOTIDE SEQUENCE [LARGE SCALE GENOMIC DNA]</scope>
    <source>
        <strain evidence="2 3">LA-SOL3</strain>
    </source>
</reference>
<name>A0A5N5D0W8_9PEZI</name>
<feature type="region of interest" description="Disordered" evidence="1">
    <location>
        <begin position="515"/>
        <end position="573"/>
    </location>
</feature>
<sequence>MRRLKAWGNGFDDTLTTFRGRIIPRQSDHLRYNRTREYWVLPAGSWEVMMIKAKLKRPKPRRRIGGGGSSDRPQLFIKRKRKYVPDKKWFERVAEDQRRDMLKPVAERVQRAHLYHVLDNNVRSNTTPCVELGQTFFPWARLPADIQNAIIAFAWGKPDELRLEWLGGDEKRFQARRLHHGESHGHDAGVRFSRRHPHHRQRHSIISAPPPIPFSTLLSVNRAFSTRVLRTLHGLTTLHFTSAADLFRFLETLHANYLPLLGSLVLSTTDLDAFEALTPRHAVVASRGLRSMMLNSGGDEGVEYEDCCGGGEKNGHGRGHHRAPHRGKSLQRVDEDEEGPRRRSRCGGGGCGHAHHKRKSRSISSSDSSSSSSVDEDCCSDGCCGHDDSRDHHHDNHATDTSSSFFFAESESSLHKRRGRSQQKKRQTAHNHNSTAAMDKRHAHHGSGHQHGGGCCGDDYDINHAVANHSGFSIDDDDDDATTEETQWWRRRRCQLPEWLRRWWSSKKNKTLPLHRFWTKGKKVLPPRLRGGKRKKKGGDEHDHHSHPKDKRQQTEHEEEEDERRRSLRVGSAAQPKDVLEGLKSFVLRIEGGEGCGSGEGKRYFRWMRVEDDERAGSSRDTHPRSTNYGGRVVCLVRGDYASQTGLRAVWGADWLVRALRETMAPRMCEVRIEGLLPDGEVVVDEGARGLVVAGGSQQQGSRKGKERAVEAAVLPQEEEPSSRRNAFAEQENSSGDEEWQSAVSSLSLAKPVERSTVVRNTRKQTGTYLGKQGGGAQGIPWRDLMLPNDYKKKFRLELL</sequence>
<feature type="compositionally biased region" description="Basic residues" evidence="1">
    <location>
        <begin position="415"/>
        <end position="429"/>
    </location>
</feature>
<feature type="compositionally biased region" description="Basic residues" evidence="1">
    <location>
        <begin position="517"/>
        <end position="537"/>
    </location>
</feature>
<evidence type="ECO:0000313" key="2">
    <source>
        <dbReference type="EMBL" id="KAB2571034.1"/>
    </source>
</evidence>